<proteinExistence type="predicted"/>
<organism evidence="1">
    <name type="scientific">marine metagenome</name>
    <dbReference type="NCBI Taxonomy" id="408172"/>
    <lineage>
        <taxon>unclassified sequences</taxon>
        <taxon>metagenomes</taxon>
        <taxon>ecological metagenomes</taxon>
    </lineage>
</organism>
<gene>
    <name evidence="1" type="ORF">METZ01_LOCUS279084</name>
</gene>
<protein>
    <submittedName>
        <fullName evidence="1">Uncharacterized protein</fullName>
    </submittedName>
</protein>
<name>A0A382KP49_9ZZZZ</name>
<reference evidence="1" key="1">
    <citation type="submission" date="2018-05" db="EMBL/GenBank/DDBJ databases">
        <authorList>
            <person name="Lanie J.A."/>
            <person name="Ng W.-L."/>
            <person name="Kazmierczak K.M."/>
            <person name="Andrzejewski T.M."/>
            <person name="Davidsen T.M."/>
            <person name="Wayne K.J."/>
            <person name="Tettelin H."/>
            <person name="Glass J.I."/>
            <person name="Rusch D."/>
            <person name="Podicherti R."/>
            <person name="Tsui H.-C.T."/>
            <person name="Winkler M.E."/>
        </authorList>
    </citation>
    <scope>NUCLEOTIDE SEQUENCE</scope>
</reference>
<dbReference type="AlphaFoldDB" id="A0A382KP49"/>
<dbReference type="EMBL" id="UINC01081929">
    <property type="protein sequence ID" value="SVC26230.1"/>
    <property type="molecule type" value="Genomic_DNA"/>
</dbReference>
<evidence type="ECO:0000313" key="1">
    <source>
        <dbReference type="EMBL" id="SVC26230.1"/>
    </source>
</evidence>
<accession>A0A382KP49</accession>
<sequence>MISTATHGSVIPGYSFSNVRSRYQIKTLIDVSPTGIISEYRGDVPMPFVDDLKNIINDQESWSNSRNEQRNWETLVQCISLRAQPIMLSESAVENISVASLDFGYKGKQNVWTFDLGFETADIFTDSGDPVKLLIEQLDVIPILTGLKETAELTTNTIVTTGLKVNTLCYPVDL</sequence>